<gene>
    <name evidence="1" type="ORF">LCER1_G007619</name>
</gene>
<sequence>MPPISYADQSIGLINLRTLLCHTRGAIHQLESILVNGQTADIIIDLYKALRDLQWDKPIRL</sequence>
<evidence type="ECO:0000313" key="2">
    <source>
        <dbReference type="Proteomes" id="UP000481288"/>
    </source>
</evidence>
<comment type="caution">
    <text evidence="1">The sequence shown here is derived from an EMBL/GenBank/DDBJ whole genome shotgun (WGS) entry which is preliminary data.</text>
</comment>
<keyword evidence="2" id="KW-1185">Reference proteome</keyword>
<dbReference type="AlphaFoldDB" id="A0A7D8YNV5"/>
<organism evidence="1 2">
    <name type="scientific">Lachnellula cervina</name>
    <dbReference type="NCBI Taxonomy" id="1316786"/>
    <lineage>
        <taxon>Eukaryota</taxon>
        <taxon>Fungi</taxon>
        <taxon>Dikarya</taxon>
        <taxon>Ascomycota</taxon>
        <taxon>Pezizomycotina</taxon>
        <taxon>Leotiomycetes</taxon>
        <taxon>Helotiales</taxon>
        <taxon>Lachnaceae</taxon>
        <taxon>Lachnellula</taxon>
    </lineage>
</organism>
<evidence type="ECO:0000313" key="1">
    <source>
        <dbReference type="EMBL" id="TVY49111.1"/>
    </source>
</evidence>
<proteinExistence type="predicted"/>
<accession>A0A7D8YNV5</accession>
<name>A0A7D8YNV5_9HELO</name>
<dbReference type="Proteomes" id="UP000481288">
    <property type="component" value="Unassembled WGS sequence"/>
</dbReference>
<reference evidence="1 2" key="1">
    <citation type="submission" date="2018-05" db="EMBL/GenBank/DDBJ databases">
        <title>Whole genome sequencing for identification of molecular markers to develop diagnostic detection tools for the regulated plant pathogen Lachnellula willkommii.</title>
        <authorList>
            <person name="Giroux E."/>
            <person name="Bilodeau G."/>
        </authorList>
    </citation>
    <scope>NUCLEOTIDE SEQUENCE [LARGE SCALE GENOMIC DNA]</scope>
    <source>
        <strain evidence="1 2">CBS 625.97</strain>
    </source>
</reference>
<dbReference type="EMBL" id="QGMG01001340">
    <property type="protein sequence ID" value="TVY49111.1"/>
    <property type="molecule type" value="Genomic_DNA"/>
</dbReference>
<protein>
    <submittedName>
        <fullName evidence="1">Uncharacterized protein</fullName>
    </submittedName>
</protein>